<name>A0A318Q4Y4_9PROT</name>
<organism evidence="1 2">
    <name type="scientific">Novacetimonas pomaceti</name>
    <dbReference type="NCBI Taxonomy" id="2021998"/>
    <lineage>
        <taxon>Bacteria</taxon>
        <taxon>Pseudomonadati</taxon>
        <taxon>Pseudomonadota</taxon>
        <taxon>Alphaproteobacteria</taxon>
        <taxon>Acetobacterales</taxon>
        <taxon>Acetobacteraceae</taxon>
        <taxon>Novacetimonas</taxon>
    </lineage>
</organism>
<gene>
    <name evidence="1" type="ORF">CFR71_14160</name>
</gene>
<reference evidence="1 2" key="1">
    <citation type="submission" date="2017-07" db="EMBL/GenBank/DDBJ databases">
        <title>A draft genome sequence of Komagataeibacter sp. T5K1.</title>
        <authorList>
            <person name="Skraban J."/>
            <person name="Cleenwerck I."/>
            <person name="Vandamme P."/>
            <person name="Trcek J."/>
        </authorList>
    </citation>
    <scope>NUCLEOTIDE SEQUENCE [LARGE SCALE GENOMIC DNA]</scope>
    <source>
        <strain evidence="1 2">T5K1</strain>
    </source>
</reference>
<accession>A0A318Q4Y4</accession>
<comment type="caution">
    <text evidence="1">The sequence shown here is derived from an EMBL/GenBank/DDBJ whole genome shotgun (WGS) entry which is preliminary data.</text>
</comment>
<sequence length="64" mass="6797">MMLSPTQLLPDSRLAACKGLFIIMSGGTEAARTPGYHLSAIHIAMVFLKGWTLPLARGAALSNQ</sequence>
<proteinExistence type="predicted"/>
<dbReference type="AlphaFoldDB" id="A0A318Q4Y4"/>
<evidence type="ECO:0000313" key="2">
    <source>
        <dbReference type="Proteomes" id="UP000247609"/>
    </source>
</evidence>
<dbReference type="Proteomes" id="UP000247609">
    <property type="component" value="Unassembled WGS sequence"/>
</dbReference>
<evidence type="ECO:0000313" key="1">
    <source>
        <dbReference type="EMBL" id="PYD74577.1"/>
    </source>
</evidence>
<dbReference type="EMBL" id="NOXG01000037">
    <property type="protein sequence ID" value="PYD74577.1"/>
    <property type="molecule type" value="Genomic_DNA"/>
</dbReference>
<protein>
    <submittedName>
        <fullName evidence="1">Uncharacterized protein</fullName>
    </submittedName>
</protein>